<evidence type="ECO:0000313" key="1">
    <source>
        <dbReference type="EMBL" id="SUQ12962.1"/>
    </source>
</evidence>
<name>A0A316A0E9_9FIRM</name>
<keyword evidence="2" id="KW-1185">Reference proteome</keyword>
<evidence type="ECO:0000313" key="2">
    <source>
        <dbReference type="Proteomes" id="UP000254051"/>
    </source>
</evidence>
<dbReference type="RefSeq" id="WP_181392734.1">
    <property type="nucleotide sequence ID" value="NZ_QGDS01000002.1"/>
</dbReference>
<dbReference type="Proteomes" id="UP000254051">
    <property type="component" value="Unassembled WGS sequence"/>
</dbReference>
<proteinExistence type="predicted"/>
<organism evidence="1 2">
    <name type="scientific">Faecalicatena contorta</name>
    <dbReference type="NCBI Taxonomy" id="39482"/>
    <lineage>
        <taxon>Bacteria</taxon>
        <taxon>Bacillati</taxon>
        <taxon>Bacillota</taxon>
        <taxon>Clostridia</taxon>
        <taxon>Lachnospirales</taxon>
        <taxon>Lachnospiraceae</taxon>
        <taxon>Faecalicatena</taxon>
    </lineage>
</organism>
<reference evidence="2" key="1">
    <citation type="submission" date="2017-07" db="EMBL/GenBank/DDBJ databases">
        <authorList>
            <person name="Varghese N."/>
            <person name="Submissions S."/>
        </authorList>
    </citation>
    <scope>NUCLEOTIDE SEQUENCE [LARGE SCALE GENOMIC DNA]</scope>
    <source>
        <strain evidence="2">NLAE-zl-C134</strain>
    </source>
</reference>
<sequence>MKRIHITRKKTLIVAGVAAVSLAAAALIPKAIKVVKSRKYSSASF</sequence>
<protein>
    <submittedName>
        <fullName evidence="1">Uncharacterized protein</fullName>
    </submittedName>
</protein>
<gene>
    <name evidence="1" type="ORF">SAMN05216529_102178</name>
</gene>
<dbReference type="EMBL" id="UHJJ01000002">
    <property type="protein sequence ID" value="SUQ12962.1"/>
    <property type="molecule type" value="Genomic_DNA"/>
</dbReference>
<accession>A0A316A0E9</accession>
<dbReference type="AlphaFoldDB" id="A0A316A0E9"/>